<keyword evidence="2" id="KW-1185">Reference proteome</keyword>
<accession>A0A8X6U2Z0</accession>
<comment type="caution">
    <text evidence="1">The sequence shown here is derived from an EMBL/GenBank/DDBJ whole genome shotgun (WGS) entry which is preliminary data.</text>
</comment>
<sequence>MLYSNLSTASWSVVESNTLSCRSLIHSLRPGNMSWIAPGSEWLISRRGELRNLTSCRSAYSGEICINPLERNWIATI</sequence>
<evidence type="ECO:0000313" key="2">
    <source>
        <dbReference type="Proteomes" id="UP000887013"/>
    </source>
</evidence>
<proteinExistence type="predicted"/>
<gene>
    <name evidence="1" type="ORF">NPIL_599301</name>
</gene>
<dbReference type="Proteomes" id="UP000887013">
    <property type="component" value="Unassembled WGS sequence"/>
</dbReference>
<protein>
    <submittedName>
        <fullName evidence="1">Uncharacterized protein</fullName>
    </submittedName>
</protein>
<organism evidence="1 2">
    <name type="scientific">Nephila pilipes</name>
    <name type="common">Giant wood spider</name>
    <name type="synonym">Nephila maculata</name>
    <dbReference type="NCBI Taxonomy" id="299642"/>
    <lineage>
        <taxon>Eukaryota</taxon>
        <taxon>Metazoa</taxon>
        <taxon>Ecdysozoa</taxon>
        <taxon>Arthropoda</taxon>
        <taxon>Chelicerata</taxon>
        <taxon>Arachnida</taxon>
        <taxon>Araneae</taxon>
        <taxon>Araneomorphae</taxon>
        <taxon>Entelegynae</taxon>
        <taxon>Araneoidea</taxon>
        <taxon>Nephilidae</taxon>
        <taxon>Nephila</taxon>
    </lineage>
</organism>
<dbReference type="AlphaFoldDB" id="A0A8X6U2Z0"/>
<evidence type="ECO:0000313" key="1">
    <source>
        <dbReference type="EMBL" id="GFT69683.1"/>
    </source>
</evidence>
<name>A0A8X6U2Z0_NEPPI</name>
<reference evidence="1" key="1">
    <citation type="submission" date="2020-08" db="EMBL/GenBank/DDBJ databases">
        <title>Multicomponent nature underlies the extraordinary mechanical properties of spider dragline silk.</title>
        <authorList>
            <person name="Kono N."/>
            <person name="Nakamura H."/>
            <person name="Mori M."/>
            <person name="Yoshida Y."/>
            <person name="Ohtoshi R."/>
            <person name="Malay A.D."/>
            <person name="Moran D.A.P."/>
            <person name="Tomita M."/>
            <person name="Numata K."/>
            <person name="Arakawa K."/>
        </authorList>
    </citation>
    <scope>NUCLEOTIDE SEQUENCE</scope>
</reference>
<dbReference type="EMBL" id="BMAW01020723">
    <property type="protein sequence ID" value="GFT69683.1"/>
    <property type="molecule type" value="Genomic_DNA"/>
</dbReference>